<dbReference type="Proteomes" id="UP000223913">
    <property type="component" value="Unassembled WGS sequence"/>
</dbReference>
<dbReference type="InterPro" id="IPR019236">
    <property type="entry name" value="APP1_cat"/>
</dbReference>
<dbReference type="PANTHER" id="PTHR28208">
    <property type="entry name" value="PHOSPHATIDATE PHOSPHATASE APP1"/>
    <property type="match status" value="1"/>
</dbReference>
<dbReference type="OrthoDB" id="9789875at2"/>
<gene>
    <name evidence="2" type="ORF">CRP01_00885</name>
</gene>
<dbReference type="Pfam" id="PF09949">
    <property type="entry name" value="APP1_cat"/>
    <property type="match status" value="1"/>
</dbReference>
<evidence type="ECO:0000313" key="2">
    <source>
        <dbReference type="EMBL" id="PHN08499.1"/>
    </source>
</evidence>
<dbReference type="EMBL" id="PDUD01000001">
    <property type="protein sequence ID" value="PHN08499.1"/>
    <property type="molecule type" value="Genomic_DNA"/>
</dbReference>
<comment type="caution">
    <text evidence="2">The sequence shown here is derived from an EMBL/GenBank/DDBJ whole genome shotgun (WGS) entry which is preliminary data.</text>
</comment>
<accession>A0A2D0NJX2</accession>
<protein>
    <recommendedName>
        <fullName evidence="1">Phosphatidate phosphatase APP1 catalytic domain-containing protein</fullName>
    </recommendedName>
</protein>
<organism evidence="2 3">
    <name type="scientific">Flavilitoribacter nigricans (strain ATCC 23147 / DSM 23189 / NBRC 102662 / NCIMB 1420 / SS-2)</name>
    <name type="common">Lewinella nigricans</name>
    <dbReference type="NCBI Taxonomy" id="1122177"/>
    <lineage>
        <taxon>Bacteria</taxon>
        <taxon>Pseudomonadati</taxon>
        <taxon>Bacteroidota</taxon>
        <taxon>Saprospiria</taxon>
        <taxon>Saprospirales</taxon>
        <taxon>Lewinellaceae</taxon>
        <taxon>Flavilitoribacter</taxon>
    </lineage>
</organism>
<name>A0A2D0NJX2_FLAN2</name>
<dbReference type="PANTHER" id="PTHR28208:SF3">
    <property type="entry name" value="PHOSPHATIDATE PHOSPHATASE APP1"/>
    <property type="match status" value="1"/>
</dbReference>
<proteinExistence type="predicted"/>
<reference evidence="2 3" key="1">
    <citation type="submission" date="2017-10" db="EMBL/GenBank/DDBJ databases">
        <title>The draft genome sequence of Lewinella nigricans NBRC 102662.</title>
        <authorList>
            <person name="Wang K."/>
        </authorList>
    </citation>
    <scope>NUCLEOTIDE SEQUENCE [LARGE SCALE GENOMIC DNA]</scope>
    <source>
        <strain evidence="2 3">NBRC 102662</strain>
    </source>
</reference>
<keyword evidence="3" id="KW-1185">Reference proteome</keyword>
<sequence>MKLKHRSIVLKATLKKIILAVKKALGLITPPVILPYRGFGNQHQVLVAGHVLDDRLLYEAAAQDRTYKNIRAMLSRYWSTSIPDIRVNICLLGQEAIVTTDENGLFEKVFEFTEPIAANGWQTVQYQVLDRIDPEQELMRAEGEVYIHSGQAEFGIISDVDDTILVSHATKTLKKLRLILTKNARTRLPFVGVSTFYKALQAGSDGRQKNPIFYVSSSAWNLYDFLVDFCRVRGIPKGPFLLKDLKTRLLQLYSSGGGSHDHKFEKISSLLQLYPQMRFLLIGDNGQHDPELYARAVREFPGRILAIYIRDVSVPEKAARVREIAGGLRRQSVEMIQVKDTSEAARHAQEQGWITPDGLDMVLEEMEKQKEKPQGFIGQIN</sequence>
<dbReference type="RefSeq" id="WP_099148091.1">
    <property type="nucleotide sequence ID" value="NZ_PDUD01000001.1"/>
</dbReference>
<feature type="domain" description="Phosphatidate phosphatase APP1 catalytic" evidence="1">
    <location>
        <begin position="154"/>
        <end position="311"/>
    </location>
</feature>
<dbReference type="GO" id="GO:0008195">
    <property type="term" value="F:phosphatidate phosphatase activity"/>
    <property type="evidence" value="ECO:0007669"/>
    <property type="project" value="InterPro"/>
</dbReference>
<evidence type="ECO:0000259" key="1">
    <source>
        <dbReference type="Pfam" id="PF09949"/>
    </source>
</evidence>
<dbReference type="AlphaFoldDB" id="A0A2D0NJX2"/>
<evidence type="ECO:0000313" key="3">
    <source>
        <dbReference type="Proteomes" id="UP000223913"/>
    </source>
</evidence>
<dbReference type="InterPro" id="IPR052935">
    <property type="entry name" value="Mg2+_PAP"/>
</dbReference>